<comment type="similarity">
    <text evidence="1">Belongs to the 'phage' integrase family.</text>
</comment>
<evidence type="ECO:0000259" key="6">
    <source>
        <dbReference type="PROSITE" id="PS51900"/>
    </source>
</evidence>
<dbReference type="CDD" id="cd01189">
    <property type="entry name" value="INT_ICEBs1_C_like"/>
    <property type="match status" value="1"/>
</dbReference>
<gene>
    <name evidence="7" type="ORF">C1I64_12700</name>
</gene>
<dbReference type="PROSITE" id="PS51900">
    <property type="entry name" value="CB"/>
    <property type="match status" value="1"/>
</dbReference>
<evidence type="ECO:0000313" key="8">
    <source>
        <dbReference type="Proteomes" id="UP000285317"/>
    </source>
</evidence>
<accession>A0A3Q9UZD6</accession>
<dbReference type="PROSITE" id="PS51898">
    <property type="entry name" value="TYR_RECOMBINASE"/>
    <property type="match status" value="1"/>
</dbReference>
<dbReference type="InterPro" id="IPR013762">
    <property type="entry name" value="Integrase-like_cat_sf"/>
</dbReference>
<dbReference type="KEGG" id="rfs:C1I64_12700"/>
<dbReference type="RefSeq" id="WP_127887445.1">
    <property type="nucleotide sequence ID" value="NZ_CP028137.1"/>
</dbReference>
<proteinExistence type="inferred from homology"/>
<dbReference type="Gene3D" id="1.10.443.10">
    <property type="entry name" value="Intergrase catalytic core"/>
    <property type="match status" value="1"/>
</dbReference>
<evidence type="ECO:0000256" key="2">
    <source>
        <dbReference type="ARBA" id="ARBA00023125"/>
    </source>
</evidence>
<dbReference type="InterPro" id="IPR002104">
    <property type="entry name" value="Integrase_catalytic"/>
</dbReference>
<dbReference type="AlphaFoldDB" id="A0A3Q9UZD6"/>
<sequence length="408" mass="44459">MATAHDNQGRAYRPGRLSWGSIKEIRVQGKRKADGTTTRGKARFQASYLRKAPTDPAGGKRVYASGSFDTRTDALGWLDQESARTARGTIDPDRLRPAFVPQTFRQFADAYVETRRHPRNGAAIKPSTIAGYHRLIETRMRPFHALDLADVTPDLVRSWYTSETTTGRLTQAARAYGLLRAILAQAVDDGRLPKNPAAIRGASKAKTGKNVSPPTDAELAIITATIDPRFSLLIEVAAWGALRYGELTELRRGDVEFSAPGDDALAVVHVTRAVTQPTSGGFVVGTPKSSAGIRSVALPSILTPALRRHLAALHLGEEALLWPSTKDPELHLSNGAFYGFWIAAREAAGRADMPFHALRHYGLTRYARAGATTKDLMSRAGHSDVTTAMRYQHAAVERDAELAARMTE</sequence>
<protein>
    <submittedName>
        <fullName evidence="7">Site-specific integrase</fullName>
    </submittedName>
</protein>
<dbReference type="Proteomes" id="UP000285317">
    <property type="component" value="Chromosome"/>
</dbReference>
<evidence type="ECO:0000313" key="7">
    <source>
        <dbReference type="EMBL" id="AZZ52815.1"/>
    </source>
</evidence>
<feature type="domain" description="Tyr recombinase" evidence="5">
    <location>
        <begin position="209"/>
        <end position="404"/>
    </location>
</feature>
<dbReference type="Gene3D" id="1.10.150.130">
    <property type="match status" value="1"/>
</dbReference>
<dbReference type="PANTHER" id="PTHR30349:SF64">
    <property type="entry name" value="PROPHAGE INTEGRASE INTD-RELATED"/>
    <property type="match status" value="1"/>
</dbReference>
<organism evidence="7 8">
    <name type="scientific">Rathayibacter festucae DSM 15932</name>
    <dbReference type="NCBI Taxonomy" id="1328866"/>
    <lineage>
        <taxon>Bacteria</taxon>
        <taxon>Bacillati</taxon>
        <taxon>Actinomycetota</taxon>
        <taxon>Actinomycetes</taxon>
        <taxon>Micrococcales</taxon>
        <taxon>Microbacteriaceae</taxon>
        <taxon>Rathayibacter</taxon>
    </lineage>
</organism>
<dbReference type="SUPFAM" id="SSF56349">
    <property type="entry name" value="DNA breaking-rejoining enzymes"/>
    <property type="match status" value="1"/>
</dbReference>
<dbReference type="Pfam" id="PF00589">
    <property type="entry name" value="Phage_integrase"/>
    <property type="match status" value="1"/>
</dbReference>
<dbReference type="InterPro" id="IPR011010">
    <property type="entry name" value="DNA_brk_join_enz"/>
</dbReference>
<name>A0A3Q9UZD6_9MICO</name>
<reference evidence="7 8" key="1">
    <citation type="submission" date="2018-03" db="EMBL/GenBank/DDBJ databases">
        <title>Bacteriophage NCPPB3778 and a type I-E CRISPR drive the evolution of the US Biological Select Agent, Rathayibacter toxicus.</title>
        <authorList>
            <person name="Davis E.W.II."/>
            <person name="Tabima J.F."/>
            <person name="Weisberg A.J."/>
            <person name="Dantas Lopes L."/>
            <person name="Wiseman M.S."/>
            <person name="Wiseman M.S."/>
            <person name="Pupko T."/>
            <person name="Belcher M.S."/>
            <person name="Sechler A.J."/>
            <person name="Tancos M.A."/>
            <person name="Schroeder B.K."/>
            <person name="Murray T.D."/>
            <person name="Luster D.G."/>
            <person name="Schneider W.L."/>
            <person name="Rogers E."/>
            <person name="Andreote F.D."/>
            <person name="Grunwald N.J."/>
            <person name="Putnam M.L."/>
            <person name="Chang J.H."/>
        </authorList>
    </citation>
    <scope>NUCLEOTIDE SEQUENCE [LARGE SCALE GENOMIC DNA]</scope>
    <source>
        <strain evidence="7 8">DSM 15932</strain>
    </source>
</reference>
<dbReference type="GO" id="GO:0003677">
    <property type="term" value="F:DNA binding"/>
    <property type="evidence" value="ECO:0007669"/>
    <property type="project" value="UniProtKB-UniRule"/>
</dbReference>
<evidence type="ECO:0000256" key="4">
    <source>
        <dbReference type="PROSITE-ProRule" id="PRU01248"/>
    </source>
</evidence>
<evidence type="ECO:0000259" key="5">
    <source>
        <dbReference type="PROSITE" id="PS51898"/>
    </source>
</evidence>
<keyword evidence="2 4" id="KW-0238">DNA-binding</keyword>
<dbReference type="InterPro" id="IPR044068">
    <property type="entry name" value="CB"/>
</dbReference>
<dbReference type="InterPro" id="IPR050090">
    <property type="entry name" value="Tyrosine_recombinase_XerCD"/>
</dbReference>
<feature type="domain" description="Core-binding (CB)" evidence="6">
    <location>
        <begin position="102"/>
        <end position="187"/>
    </location>
</feature>
<dbReference type="PANTHER" id="PTHR30349">
    <property type="entry name" value="PHAGE INTEGRASE-RELATED"/>
    <property type="match status" value="1"/>
</dbReference>
<dbReference type="GO" id="GO:0006310">
    <property type="term" value="P:DNA recombination"/>
    <property type="evidence" value="ECO:0007669"/>
    <property type="project" value="UniProtKB-KW"/>
</dbReference>
<evidence type="ECO:0000256" key="3">
    <source>
        <dbReference type="ARBA" id="ARBA00023172"/>
    </source>
</evidence>
<dbReference type="InterPro" id="IPR010998">
    <property type="entry name" value="Integrase_recombinase_N"/>
</dbReference>
<dbReference type="GO" id="GO:0015074">
    <property type="term" value="P:DNA integration"/>
    <property type="evidence" value="ECO:0007669"/>
    <property type="project" value="InterPro"/>
</dbReference>
<keyword evidence="3" id="KW-0233">DNA recombination</keyword>
<evidence type="ECO:0000256" key="1">
    <source>
        <dbReference type="ARBA" id="ARBA00008857"/>
    </source>
</evidence>
<dbReference type="EMBL" id="CP028137">
    <property type="protein sequence ID" value="AZZ52815.1"/>
    <property type="molecule type" value="Genomic_DNA"/>
</dbReference>